<proteinExistence type="inferred from homology"/>
<comment type="caution">
    <text evidence="3">The sequence shown here is derived from an EMBL/GenBank/DDBJ whole genome shotgun (WGS) entry which is preliminary data.</text>
</comment>
<dbReference type="RefSeq" id="WP_257449742.1">
    <property type="nucleotide sequence ID" value="NZ_JANIPJ010000016.1"/>
</dbReference>
<dbReference type="InterPro" id="IPR006680">
    <property type="entry name" value="Amidohydro-rel"/>
</dbReference>
<evidence type="ECO:0000256" key="1">
    <source>
        <dbReference type="ARBA" id="ARBA00038310"/>
    </source>
</evidence>
<dbReference type="Pfam" id="PF04909">
    <property type="entry name" value="Amidohydro_2"/>
    <property type="match status" value="1"/>
</dbReference>
<name>A0A9X2MV08_9BACL</name>
<organism evidence="3 4">
    <name type="scientific">Paenibacillus soyae</name>
    <dbReference type="NCBI Taxonomy" id="2969249"/>
    <lineage>
        <taxon>Bacteria</taxon>
        <taxon>Bacillati</taxon>
        <taxon>Bacillota</taxon>
        <taxon>Bacilli</taxon>
        <taxon>Bacillales</taxon>
        <taxon>Paenibacillaceae</taxon>
        <taxon>Paenibacillus</taxon>
    </lineage>
</organism>
<evidence type="ECO:0000313" key="4">
    <source>
        <dbReference type="Proteomes" id="UP001141950"/>
    </source>
</evidence>
<dbReference type="InterPro" id="IPR052350">
    <property type="entry name" value="Metallo-dep_Lactonases"/>
</dbReference>
<dbReference type="AlphaFoldDB" id="A0A9X2MV08"/>
<gene>
    <name evidence="3" type="ORF">NQZ67_21040</name>
</gene>
<dbReference type="GO" id="GO:0016787">
    <property type="term" value="F:hydrolase activity"/>
    <property type="evidence" value="ECO:0007669"/>
    <property type="project" value="InterPro"/>
</dbReference>
<dbReference type="Proteomes" id="UP001141950">
    <property type="component" value="Unassembled WGS sequence"/>
</dbReference>
<dbReference type="PANTHER" id="PTHR43569:SF2">
    <property type="entry name" value="AMIDOHYDROLASE-RELATED DOMAIN-CONTAINING PROTEIN"/>
    <property type="match status" value="1"/>
</dbReference>
<dbReference type="EMBL" id="JANIPJ010000016">
    <property type="protein sequence ID" value="MCR2806371.1"/>
    <property type="molecule type" value="Genomic_DNA"/>
</dbReference>
<dbReference type="InterPro" id="IPR032466">
    <property type="entry name" value="Metal_Hydrolase"/>
</dbReference>
<dbReference type="Gene3D" id="3.20.20.140">
    <property type="entry name" value="Metal-dependent hydrolases"/>
    <property type="match status" value="1"/>
</dbReference>
<sequence>MRIDAHQHYWTMQRTDYGWITEELPVLYRDYLPEHLEDHLRKHNIDGTIVVQAAPTIEETEYILALADRSDSILGIVGWLDLFESHHREQFERFKEHPKFVGFRIMIQDMPDASVILEPAFVEALRGYAELDVPVDLLVKADQLEVLCELLDAVPGLRGVIDHIGKPPIARQALEPWAALIERAAGHSNIYCKLSGMVTEAEHDSWTTEQFQPYIEHVLRVFGSERILFGTDWPVCLLAASYDEVVDVLEAALPAEWGGQERAKLYGENARTFYKLR</sequence>
<keyword evidence="4" id="KW-1185">Reference proteome</keyword>
<dbReference type="SUPFAM" id="SSF51556">
    <property type="entry name" value="Metallo-dependent hydrolases"/>
    <property type="match status" value="1"/>
</dbReference>
<protein>
    <submittedName>
        <fullName evidence="3">Amidohydrolase family protein</fullName>
    </submittedName>
</protein>
<reference evidence="3" key="1">
    <citation type="submission" date="2022-08" db="EMBL/GenBank/DDBJ databases">
        <title>The genomic sequence of strain Paenibacillus sp. SCIV0701.</title>
        <authorList>
            <person name="Zhao H."/>
        </authorList>
    </citation>
    <scope>NUCLEOTIDE SEQUENCE</scope>
    <source>
        <strain evidence="3">SCIV0701</strain>
    </source>
</reference>
<comment type="similarity">
    <text evidence="1">Belongs to the metallo-dependent hydrolases superfamily.</text>
</comment>
<dbReference type="PANTHER" id="PTHR43569">
    <property type="entry name" value="AMIDOHYDROLASE"/>
    <property type="match status" value="1"/>
</dbReference>
<evidence type="ECO:0000259" key="2">
    <source>
        <dbReference type="Pfam" id="PF04909"/>
    </source>
</evidence>
<accession>A0A9X2MV08</accession>
<evidence type="ECO:0000313" key="3">
    <source>
        <dbReference type="EMBL" id="MCR2806371.1"/>
    </source>
</evidence>
<feature type="domain" description="Amidohydrolase-related" evidence="2">
    <location>
        <begin position="3"/>
        <end position="276"/>
    </location>
</feature>